<keyword evidence="2" id="KW-0934">Plastid</keyword>
<name>A4QMB6_PINKO</name>
<dbReference type="AlphaFoldDB" id="A4QMB6"/>
<feature type="region of interest" description="Disordered" evidence="1">
    <location>
        <begin position="1"/>
        <end position="25"/>
    </location>
</feature>
<sequence>MSLSISSRWEQSRFEKGSWSVPGLGQEGLSTPPFLIKSDFHLLAVGSVRK</sequence>
<proteinExistence type="predicted"/>
<dbReference type="GeneID" id="5048457"/>
<dbReference type="RefSeq" id="YP_001152210.1">
    <property type="nucleotide sequence ID" value="NC_004677.2"/>
</dbReference>
<evidence type="ECO:0000256" key="1">
    <source>
        <dbReference type="SAM" id="MobiDB-lite"/>
    </source>
</evidence>
<protein>
    <submittedName>
        <fullName evidence="2">ORF50k</fullName>
    </submittedName>
</protein>
<organism evidence="2">
    <name type="scientific">Pinus koraiensis</name>
    <name type="common">Korean pine</name>
    <dbReference type="NCBI Taxonomy" id="88728"/>
    <lineage>
        <taxon>Eukaryota</taxon>
        <taxon>Viridiplantae</taxon>
        <taxon>Streptophyta</taxon>
        <taxon>Embryophyta</taxon>
        <taxon>Tracheophyta</taxon>
        <taxon>Spermatophyta</taxon>
        <taxon>Pinopsida</taxon>
        <taxon>Pinidae</taxon>
        <taxon>Conifers I</taxon>
        <taxon>Pinales</taxon>
        <taxon>Pinaceae</taxon>
        <taxon>Pinus</taxon>
        <taxon>Pinus subgen. Strobus</taxon>
    </lineage>
</organism>
<dbReference type="EMBL" id="AY228468">
    <property type="protein sequence ID" value="ABP35453.1"/>
    <property type="molecule type" value="Genomic_DNA"/>
</dbReference>
<reference evidence="2" key="1">
    <citation type="submission" date="2007-04" db="EMBL/GenBank/DDBJ databases">
        <authorList>
            <person name="Noh E.W."/>
            <person name="Lee J.S."/>
            <person name="Choi Y.I."/>
            <person name="Han M.S."/>
            <person name="Yi Y.S."/>
            <person name="Han S.U."/>
        </authorList>
    </citation>
    <scope>NUCLEOTIDE SEQUENCE</scope>
</reference>
<keyword evidence="2" id="KW-0150">Chloroplast</keyword>
<accession>A4QMB6</accession>
<evidence type="ECO:0000313" key="2">
    <source>
        <dbReference type="EMBL" id="ABP35453.1"/>
    </source>
</evidence>
<geneLocation type="chloroplast" evidence="2"/>